<sequence>MAEGSSSLLEEEYKPLDTPLDTWNVEEVKCFITHHFSNEVASKFEGKVLYFEVALSSDDDRTFEKLGLLTFSKVCKFRKVTESLMPRHSRSWTPSSQLSLSSISSPKPKLSEISNFSKDIQLLYKAKRGRIQRAAVQMWPGNDFPNFRLAEEKAKLDQLAASLEEECSIPEISFGFEGIKKHIQSVFNERRRSRKRERIHYDLPDKRMSIKGKDNGKPPLPTMSEYDDIKEVNKKDEDKDQISNYGSSGE</sequence>
<protein>
    <submittedName>
        <fullName evidence="2">Uncharacterized protein</fullName>
    </submittedName>
</protein>
<gene>
    <name evidence="2" type="ORF">PEVE_00026994</name>
</gene>
<feature type="compositionally biased region" description="Low complexity" evidence="1">
    <location>
        <begin position="91"/>
        <end position="107"/>
    </location>
</feature>
<name>A0ABN8ST29_9CNID</name>
<feature type="region of interest" description="Disordered" evidence="1">
    <location>
        <begin position="88"/>
        <end position="107"/>
    </location>
</feature>
<evidence type="ECO:0000313" key="3">
    <source>
        <dbReference type="Proteomes" id="UP001159427"/>
    </source>
</evidence>
<feature type="compositionally biased region" description="Basic and acidic residues" evidence="1">
    <location>
        <begin position="204"/>
        <end position="216"/>
    </location>
</feature>
<feature type="compositionally biased region" description="Basic and acidic residues" evidence="1">
    <location>
        <begin position="227"/>
        <end position="241"/>
    </location>
</feature>
<dbReference type="Proteomes" id="UP001159427">
    <property type="component" value="Unassembled WGS sequence"/>
</dbReference>
<feature type="non-terminal residue" evidence="2">
    <location>
        <position position="250"/>
    </location>
</feature>
<keyword evidence="3" id="KW-1185">Reference proteome</keyword>
<dbReference type="EMBL" id="CALNXI010003685">
    <property type="protein sequence ID" value="CAH3194031.1"/>
    <property type="molecule type" value="Genomic_DNA"/>
</dbReference>
<organism evidence="2 3">
    <name type="scientific">Porites evermanni</name>
    <dbReference type="NCBI Taxonomy" id="104178"/>
    <lineage>
        <taxon>Eukaryota</taxon>
        <taxon>Metazoa</taxon>
        <taxon>Cnidaria</taxon>
        <taxon>Anthozoa</taxon>
        <taxon>Hexacorallia</taxon>
        <taxon>Scleractinia</taxon>
        <taxon>Fungiina</taxon>
        <taxon>Poritidae</taxon>
        <taxon>Porites</taxon>
    </lineage>
</organism>
<evidence type="ECO:0000313" key="2">
    <source>
        <dbReference type="EMBL" id="CAH3194031.1"/>
    </source>
</evidence>
<comment type="caution">
    <text evidence="2">The sequence shown here is derived from an EMBL/GenBank/DDBJ whole genome shotgun (WGS) entry which is preliminary data.</text>
</comment>
<feature type="region of interest" description="Disordered" evidence="1">
    <location>
        <begin position="204"/>
        <end position="250"/>
    </location>
</feature>
<evidence type="ECO:0000256" key="1">
    <source>
        <dbReference type="SAM" id="MobiDB-lite"/>
    </source>
</evidence>
<accession>A0ABN8ST29</accession>
<proteinExistence type="predicted"/>
<reference evidence="2 3" key="1">
    <citation type="submission" date="2022-05" db="EMBL/GenBank/DDBJ databases">
        <authorList>
            <consortium name="Genoscope - CEA"/>
            <person name="William W."/>
        </authorList>
    </citation>
    <scope>NUCLEOTIDE SEQUENCE [LARGE SCALE GENOMIC DNA]</scope>
</reference>